<evidence type="ECO:0000256" key="3">
    <source>
        <dbReference type="ARBA" id="ARBA00022475"/>
    </source>
</evidence>
<dbReference type="GO" id="GO:0005886">
    <property type="term" value="C:plasma membrane"/>
    <property type="evidence" value="ECO:0007669"/>
    <property type="project" value="UniProtKB-SubCell"/>
</dbReference>
<feature type="transmembrane region" description="Helical" evidence="10">
    <location>
        <begin position="166"/>
        <end position="186"/>
    </location>
</feature>
<evidence type="ECO:0000256" key="5">
    <source>
        <dbReference type="ARBA" id="ARBA00022989"/>
    </source>
</evidence>
<reference evidence="12 13" key="1">
    <citation type="journal article" date="2015" name="Genome Announc.">
        <title>Expanding the biotechnology potential of lactobacilli through comparative genomics of 213 strains and associated genera.</title>
        <authorList>
            <person name="Sun Z."/>
            <person name="Harris H.M."/>
            <person name="McCann A."/>
            <person name="Guo C."/>
            <person name="Argimon S."/>
            <person name="Zhang W."/>
            <person name="Yang X."/>
            <person name="Jeffery I.B."/>
            <person name="Cooney J.C."/>
            <person name="Kagawa T.F."/>
            <person name="Liu W."/>
            <person name="Song Y."/>
            <person name="Salvetti E."/>
            <person name="Wrobel A."/>
            <person name="Rasinkangas P."/>
            <person name="Parkhill J."/>
            <person name="Rea M.C."/>
            <person name="O'Sullivan O."/>
            <person name="Ritari J."/>
            <person name="Douillard F.P."/>
            <person name="Paul Ross R."/>
            <person name="Yang R."/>
            <person name="Briner A.E."/>
            <person name="Felis G.E."/>
            <person name="de Vos W.M."/>
            <person name="Barrangou R."/>
            <person name="Klaenhammer T.R."/>
            <person name="Caufield P.W."/>
            <person name="Cui Y."/>
            <person name="Zhang H."/>
            <person name="O'Toole P.W."/>
        </authorList>
    </citation>
    <scope>NUCLEOTIDE SEQUENCE [LARGE SCALE GENOMIC DNA]</scope>
    <source>
        <strain evidence="12 13">DSM 20314</strain>
    </source>
</reference>
<feature type="transmembrane region" description="Helical" evidence="10">
    <location>
        <begin position="362"/>
        <end position="382"/>
    </location>
</feature>
<keyword evidence="6" id="KW-0915">Sodium</keyword>
<dbReference type="AlphaFoldDB" id="A0A837R7W1"/>
<sequence length="545" mass="60650">MLVILIKKGVRTKMTLLISTSILVVAAMVSIVINRRWLPRLSVNYVSMLVGAVIAVIPLLNGLVERFNSEIFIGLIVAPLLYFEGQNTRLNLVGRHAREILSLTVGMVVLCAVVAGIGTQLFAGVGLPLAFILAAISTPTDATATESVTMGRELPRPQQTSLKLESLFNDASGIILLNMATLWYINGYINYYQTLWDFIYSAGGGLLFGGIVSSLIVYIRQSMLRSKLNFINNTYNNGTPLKIIFLMTPFVLYFGAEALGVSGIIAVVSAGLVHNAEGERSSLANPQLASDLHQLIGLLNDILNSVVFIVLGIMLLRTLLDRSVTYNGSLIWVGIGVALYVANLLARYDYVRLVQRVGNREAWIFALGGIHGAVTFALAFTVAETQVRTADFNLVLMSESLLIILSLIVPTVIFRWLLPKVRIDMDDAARMAVIREQMIEAGIHELWQMPISQEFKEAITFDLRSQNGHTTLRQFLSEWRRMVQHPDYTADQMRELMAIYRHVFQAERNYVEQQYNATAGLSEDSFNQLYREITMAEMVVLEYGA</sequence>
<feature type="transmembrane region" description="Helical" evidence="10">
    <location>
        <begin position="45"/>
        <end position="64"/>
    </location>
</feature>
<evidence type="ECO:0000256" key="6">
    <source>
        <dbReference type="ARBA" id="ARBA00023053"/>
    </source>
</evidence>
<dbReference type="Proteomes" id="UP000051020">
    <property type="component" value="Unassembled WGS sequence"/>
</dbReference>
<dbReference type="EMBL" id="AZCU01000026">
    <property type="protein sequence ID" value="KRK22140.1"/>
    <property type="molecule type" value="Genomic_DNA"/>
</dbReference>
<dbReference type="PANTHER" id="PTHR10110">
    <property type="entry name" value="SODIUM/HYDROGEN EXCHANGER"/>
    <property type="match status" value="1"/>
</dbReference>
<evidence type="ECO:0000256" key="7">
    <source>
        <dbReference type="ARBA" id="ARBA00023065"/>
    </source>
</evidence>
<feature type="transmembrane region" description="Helical" evidence="10">
    <location>
        <begin position="394"/>
        <end position="418"/>
    </location>
</feature>
<dbReference type="GO" id="GO:0098719">
    <property type="term" value="P:sodium ion import across plasma membrane"/>
    <property type="evidence" value="ECO:0007669"/>
    <property type="project" value="TreeGrafter"/>
</dbReference>
<feature type="transmembrane region" description="Helical" evidence="10">
    <location>
        <begin position="323"/>
        <end position="342"/>
    </location>
</feature>
<evidence type="ECO:0000256" key="2">
    <source>
        <dbReference type="ARBA" id="ARBA00022448"/>
    </source>
</evidence>
<evidence type="ECO:0000256" key="10">
    <source>
        <dbReference type="SAM" id="Phobius"/>
    </source>
</evidence>
<dbReference type="GO" id="GO:0015386">
    <property type="term" value="F:potassium:proton antiporter activity"/>
    <property type="evidence" value="ECO:0007669"/>
    <property type="project" value="TreeGrafter"/>
</dbReference>
<evidence type="ECO:0000256" key="4">
    <source>
        <dbReference type="ARBA" id="ARBA00022692"/>
    </source>
</evidence>
<dbReference type="GO" id="GO:0015385">
    <property type="term" value="F:sodium:proton antiporter activity"/>
    <property type="evidence" value="ECO:0007669"/>
    <property type="project" value="InterPro"/>
</dbReference>
<keyword evidence="9" id="KW-0739">Sodium transport</keyword>
<dbReference type="PANTHER" id="PTHR10110:SF86">
    <property type="entry name" value="SODIUM_HYDROGEN EXCHANGER 7"/>
    <property type="match status" value="1"/>
</dbReference>
<feature type="transmembrane region" description="Helical" evidence="10">
    <location>
        <begin position="250"/>
        <end position="272"/>
    </location>
</feature>
<organism evidence="12 13">
    <name type="scientific">Lactiplantibacillus pentosus DSM 20314</name>
    <dbReference type="NCBI Taxonomy" id="1423791"/>
    <lineage>
        <taxon>Bacteria</taxon>
        <taxon>Bacillati</taxon>
        <taxon>Bacillota</taxon>
        <taxon>Bacilli</taxon>
        <taxon>Lactobacillales</taxon>
        <taxon>Lactobacillaceae</taxon>
        <taxon>Lactiplantibacillus</taxon>
    </lineage>
</organism>
<name>A0A837R7W1_LACPE</name>
<keyword evidence="8 10" id="KW-0472">Membrane</keyword>
<dbReference type="GO" id="GO:0051453">
    <property type="term" value="P:regulation of intracellular pH"/>
    <property type="evidence" value="ECO:0007669"/>
    <property type="project" value="TreeGrafter"/>
</dbReference>
<keyword evidence="3" id="KW-1003">Cell membrane</keyword>
<feature type="transmembrane region" description="Helical" evidence="10">
    <location>
        <begin position="100"/>
        <end position="119"/>
    </location>
</feature>
<gene>
    <name evidence="12" type="ORF">FD24_GL001919</name>
</gene>
<feature type="transmembrane region" description="Helical" evidence="10">
    <location>
        <begin position="198"/>
        <end position="219"/>
    </location>
</feature>
<keyword evidence="2" id="KW-0813">Transport</keyword>
<comment type="subcellular location">
    <subcellularLocation>
        <location evidence="1">Cell membrane</location>
        <topology evidence="1">Multi-pass membrane protein</topology>
    </subcellularLocation>
</comment>
<feature type="domain" description="Cation/H+ exchanger transmembrane" evidence="11">
    <location>
        <begin position="26"/>
        <end position="418"/>
    </location>
</feature>
<keyword evidence="7" id="KW-0406">Ion transport</keyword>
<evidence type="ECO:0000256" key="8">
    <source>
        <dbReference type="ARBA" id="ARBA00023136"/>
    </source>
</evidence>
<evidence type="ECO:0000259" key="11">
    <source>
        <dbReference type="Pfam" id="PF00999"/>
    </source>
</evidence>
<feature type="transmembrane region" description="Helical" evidence="10">
    <location>
        <begin position="292"/>
        <end position="316"/>
    </location>
</feature>
<evidence type="ECO:0000256" key="9">
    <source>
        <dbReference type="ARBA" id="ARBA00023201"/>
    </source>
</evidence>
<comment type="caution">
    <text evidence="12">The sequence shown here is derived from an EMBL/GenBank/DDBJ whole genome shotgun (WGS) entry which is preliminary data.</text>
</comment>
<accession>A0A837R7W1</accession>
<protein>
    <submittedName>
        <fullName evidence="12">Na(+) h(+) antiporter</fullName>
    </submittedName>
</protein>
<evidence type="ECO:0000256" key="1">
    <source>
        <dbReference type="ARBA" id="ARBA00004651"/>
    </source>
</evidence>
<proteinExistence type="predicted"/>
<evidence type="ECO:0000313" key="12">
    <source>
        <dbReference type="EMBL" id="KRK22140.1"/>
    </source>
</evidence>
<evidence type="ECO:0000313" key="13">
    <source>
        <dbReference type="Proteomes" id="UP000051020"/>
    </source>
</evidence>
<keyword evidence="5 10" id="KW-1133">Transmembrane helix</keyword>
<keyword evidence="4 10" id="KW-0812">Transmembrane</keyword>
<dbReference type="InterPro" id="IPR018422">
    <property type="entry name" value="Cation/H_exchanger_CPA1"/>
</dbReference>
<dbReference type="InterPro" id="IPR006153">
    <property type="entry name" value="Cation/H_exchanger_TM"/>
</dbReference>
<feature type="transmembrane region" description="Helical" evidence="10">
    <location>
        <begin position="12"/>
        <end position="33"/>
    </location>
</feature>
<dbReference type="Pfam" id="PF00999">
    <property type="entry name" value="Na_H_Exchanger"/>
    <property type="match status" value="1"/>
</dbReference>
<dbReference type="Gene3D" id="6.10.140.1330">
    <property type="match status" value="1"/>
</dbReference>